<keyword evidence="5 20" id="KW-0808">Transferase</keyword>
<dbReference type="HOGENOM" id="CLU_039592_3_1_9"/>
<proteinExistence type="inferred from homology"/>
<accession>A7GPQ9</accession>
<comment type="catalytic activity">
    <reaction evidence="15">
        <text>(2S)-2-methylbutanoyl-CoA + malonyl-[ACP] + H(+) = (4S)-4-methyl-3-oxohexanoyl-[ACP] + CO2 + CoA</text>
        <dbReference type="Rhea" id="RHEA:42276"/>
        <dbReference type="Rhea" id="RHEA-COMP:9623"/>
        <dbReference type="Rhea" id="RHEA-COMP:17148"/>
        <dbReference type="ChEBI" id="CHEBI:15378"/>
        <dbReference type="ChEBI" id="CHEBI:16526"/>
        <dbReference type="ChEBI" id="CHEBI:57287"/>
        <dbReference type="ChEBI" id="CHEBI:78449"/>
        <dbReference type="ChEBI" id="CHEBI:88166"/>
        <dbReference type="ChEBI" id="CHEBI:167462"/>
        <dbReference type="EC" id="2.3.1.300"/>
    </reaction>
    <physiologicalReaction direction="left-to-right" evidence="15">
        <dbReference type="Rhea" id="RHEA:42277"/>
    </physiologicalReaction>
</comment>
<dbReference type="InterPro" id="IPR016039">
    <property type="entry name" value="Thiolase-like"/>
</dbReference>
<comment type="subcellular location">
    <subcellularLocation>
        <location evidence="20">Cytoplasm</location>
    </subcellularLocation>
</comment>
<evidence type="ECO:0000259" key="21">
    <source>
        <dbReference type="Pfam" id="PF08541"/>
    </source>
</evidence>
<keyword evidence="20" id="KW-0511">Multifunctional enzyme</keyword>
<evidence type="ECO:0000256" key="1">
    <source>
        <dbReference type="ARBA" id="ARBA00005194"/>
    </source>
</evidence>
<evidence type="ECO:0000256" key="19">
    <source>
        <dbReference type="ARBA" id="ARBA00056015"/>
    </source>
</evidence>
<evidence type="ECO:0000256" key="6">
    <source>
        <dbReference type="ARBA" id="ARBA00022832"/>
    </source>
</evidence>
<comment type="catalytic activity">
    <reaction evidence="11">
        <text>malonyl-[ACP] + propanoyl-CoA + H(+) = 3-oxopentanoyl-[ACP] + CO2 + CoA</text>
        <dbReference type="Rhea" id="RHEA:42244"/>
        <dbReference type="Rhea" id="RHEA-COMP:9623"/>
        <dbReference type="Rhea" id="RHEA-COMP:9939"/>
        <dbReference type="ChEBI" id="CHEBI:15378"/>
        <dbReference type="ChEBI" id="CHEBI:16526"/>
        <dbReference type="ChEBI" id="CHEBI:57287"/>
        <dbReference type="ChEBI" id="CHEBI:57392"/>
        <dbReference type="ChEBI" id="CHEBI:78449"/>
        <dbReference type="ChEBI" id="CHEBI:78818"/>
    </reaction>
    <physiologicalReaction direction="left-to-right" evidence="11">
        <dbReference type="Rhea" id="RHEA:42245"/>
    </physiologicalReaction>
</comment>
<dbReference type="InterPro" id="IPR013747">
    <property type="entry name" value="ACP_syn_III_C"/>
</dbReference>
<dbReference type="EC" id="2.3.1.180" evidence="20"/>
<evidence type="ECO:0000313" key="24">
    <source>
        <dbReference type="Proteomes" id="UP000002300"/>
    </source>
</evidence>
<evidence type="ECO:0000256" key="14">
    <source>
        <dbReference type="ARBA" id="ARBA00052279"/>
    </source>
</evidence>
<feature type="active site" evidence="20">
    <location>
        <position position="257"/>
    </location>
</feature>
<dbReference type="STRING" id="315749.Bcer98_1823"/>
<dbReference type="Gene3D" id="3.40.47.10">
    <property type="match status" value="1"/>
</dbReference>
<dbReference type="Proteomes" id="UP000002300">
    <property type="component" value="Chromosome"/>
</dbReference>
<evidence type="ECO:0000259" key="22">
    <source>
        <dbReference type="Pfam" id="PF08545"/>
    </source>
</evidence>
<gene>
    <name evidence="20" type="primary">fabH</name>
    <name evidence="23" type="ordered locus">Bcer98_1823</name>
</gene>
<dbReference type="Pfam" id="PF08545">
    <property type="entry name" value="ACP_syn_III"/>
    <property type="match status" value="1"/>
</dbReference>
<dbReference type="EMBL" id="CP000764">
    <property type="protein sequence ID" value="ABS22117.1"/>
    <property type="molecule type" value="Genomic_DNA"/>
</dbReference>
<dbReference type="GO" id="GO:0005737">
    <property type="term" value="C:cytoplasm"/>
    <property type="evidence" value="ECO:0007669"/>
    <property type="project" value="UniProtKB-SubCell"/>
</dbReference>
<dbReference type="CDD" id="cd00830">
    <property type="entry name" value="KAS_III"/>
    <property type="match status" value="1"/>
</dbReference>
<reference evidence="23 24" key="1">
    <citation type="journal article" date="2008" name="Chem. Biol. Interact.">
        <title>Extending the Bacillus cereus group genomics to putative food-borne pathogens of different toxicity.</title>
        <authorList>
            <person name="Lapidus A."/>
            <person name="Goltsman E."/>
            <person name="Auger S."/>
            <person name="Galleron N."/>
            <person name="Segurens B."/>
            <person name="Dossat C."/>
            <person name="Land M.L."/>
            <person name="Broussolle V."/>
            <person name="Brillard J."/>
            <person name="Guinebretiere M.H."/>
            <person name="Sanchis V."/>
            <person name="Nguen-The C."/>
            <person name="Lereclus D."/>
            <person name="Richardson P."/>
            <person name="Wincker P."/>
            <person name="Weissenbach J."/>
            <person name="Ehrlich S.D."/>
            <person name="Sorokin A."/>
        </authorList>
    </citation>
    <scope>NUCLEOTIDE SEQUENCE [LARGE SCALE GENOMIC DNA]</scope>
    <source>
        <strain evidence="24">DSM 22905 / CIP 110041 / 391-98 / NVH 391-98</strain>
    </source>
</reference>
<keyword evidence="24" id="KW-1185">Reference proteome</keyword>
<feature type="active site" evidence="20">
    <location>
        <position position="287"/>
    </location>
</feature>
<dbReference type="PANTHER" id="PTHR34069:SF2">
    <property type="entry name" value="BETA-KETOACYL-[ACYL-CARRIER-PROTEIN] SYNTHASE III"/>
    <property type="match status" value="1"/>
</dbReference>
<evidence type="ECO:0000256" key="5">
    <source>
        <dbReference type="ARBA" id="ARBA00022679"/>
    </source>
</evidence>
<dbReference type="GO" id="GO:0033818">
    <property type="term" value="F:beta-ketoacyl-acyl-carrier-protein synthase III activity"/>
    <property type="evidence" value="ECO:0007669"/>
    <property type="project" value="UniProtKB-UniRule"/>
</dbReference>
<evidence type="ECO:0000256" key="7">
    <source>
        <dbReference type="ARBA" id="ARBA00023098"/>
    </source>
</evidence>
<comment type="catalytic activity">
    <reaction evidence="10">
        <text>pentanoyl-CoA + malonyl-[ACP] + H(+) = 3-oxoheptanoyl-[ACP] + CO2 + CoA</text>
        <dbReference type="Rhea" id="RHEA:42252"/>
        <dbReference type="Rhea" id="RHEA-COMP:9623"/>
        <dbReference type="Rhea" id="RHEA-COMP:9943"/>
        <dbReference type="ChEBI" id="CHEBI:15378"/>
        <dbReference type="ChEBI" id="CHEBI:16526"/>
        <dbReference type="ChEBI" id="CHEBI:57287"/>
        <dbReference type="ChEBI" id="CHEBI:57389"/>
        <dbReference type="ChEBI" id="CHEBI:78449"/>
        <dbReference type="ChEBI" id="CHEBI:78824"/>
    </reaction>
    <physiologicalReaction direction="left-to-right" evidence="10">
        <dbReference type="Rhea" id="RHEA:42253"/>
    </physiologicalReaction>
</comment>
<evidence type="ECO:0000256" key="13">
    <source>
        <dbReference type="ARBA" id="ARBA00051330"/>
    </source>
</evidence>
<feature type="region of interest" description="ACP-binding" evidence="20">
    <location>
        <begin position="258"/>
        <end position="262"/>
    </location>
</feature>
<keyword evidence="3 20" id="KW-0963">Cytoplasm</keyword>
<dbReference type="Pfam" id="PF08541">
    <property type="entry name" value="ACP_syn_III_C"/>
    <property type="match status" value="1"/>
</dbReference>
<comment type="catalytic activity">
    <reaction evidence="16">
        <text>2-methylpropanoyl-CoA + malonyl-[ACP] + H(+) = 4-methyl-3-oxopentanoyl-[ACP] + CO2 + CoA</text>
        <dbReference type="Rhea" id="RHEA:42268"/>
        <dbReference type="Rhea" id="RHEA-COMP:9623"/>
        <dbReference type="Rhea" id="RHEA-COMP:9940"/>
        <dbReference type="ChEBI" id="CHEBI:15378"/>
        <dbReference type="ChEBI" id="CHEBI:16526"/>
        <dbReference type="ChEBI" id="CHEBI:57287"/>
        <dbReference type="ChEBI" id="CHEBI:57338"/>
        <dbReference type="ChEBI" id="CHEBI:78449"/>
        <dbReference type="ChEBI" id="CHEBI:78820"/>
        <dbReference type="EC" id="2.3.1.300"/>
    </reaction>
    <physiologicalReaction direction="left-to-right" evidence="16">
        <dbReference type="Rhea" id="RHEA:42269"/>
    </physiologicalReaction>
</comment>
<evidence type="ECO:0000256" key="8">
    <source>
        <dbReference type="ARBA" id="ARBA00023160"/>
    </source>
</evidence>
<feature type="domain" description="Beta-ketoacyl-[acyl-carrier-protein] synthase III N-terminal" evidence="22">
    <location>
        <begin position="114"/>
        <end position="192"/>
    </location>
</feature>
<evidence type="ECO:0000256" key="10">
    <source>
        <dbReference type="ARBA" id="ARBA00050479"/>
    </source>
</evidence>
<sequence length="332" mass="36761">MHMLEDILSKARITALGSYVPEKILNNDDLEKMVDTNNEWIVRRTGIKERRIASPTQFTTNLGIKAVENLMNRYNKSIEDVDLILVATSTPDYAFPSVASQIQAQLRIPNCGALDLNAACAGFVYGLQLANSLITSKMNKKILVIGAETLSKITDYTDRSNCILFGDGAGVALVEYDENNPSFLSSHMGSYGDGGIHLYKVGLSKKMSDIDLTDTPYLVQNGREIYKWAVKNVPIGVKTLINKVGMDLHEINWFVPHSANLRMIESMCDKMEYPLEKTLTSAEYFGNTSAASIPLALDLAIKEEKLINNQKLVLYGFGGGLVHAGLIINWYI</sequence>
<protein>
    <recommendedName>
        <fullName evidence="20">Beta-ketoacyl-[acyl-carrier-protein] synthase III</fullName>
        <shortName evidence="20">Beta-ketoacyl-ACP synthase III</shortName>
        <shortName evidence="20">KAS III</shortName>
        <ecNumber evidence="20">2.3.1.180</ecNumber>
    </recommendedName>
    <alternativeName>
        <fullName evidence="20">3-oxoacyl-[acyl-carrier-protein] synthase 3</fullName>
    </alternativeName>
    <alternativeName>
        <fullName evidence="20">3-oxoacyl-[acyl-carrier-protein] synthase III</fullName>
    </alternativeName>
</protein>
<comment type="catalytic activity">
    <reaction evidence="18">
        <text>3-methylbutanoyl-CoA + malonyl-[ACP] + H(+) = 5-methyl-3-oxohexanoyl-[ACP] + CO2 + CoA</text>
        <dbReference type="Rhea" id="RHEA:42272"/>
        <dbReference type="Rhea" id="RHEA-COMP:9623"/>
        <dbReference type="Rhea" id="RHEA-COMP:9941"/>
        <dbReference type="ChEBI" id="CHEBI:15378"/>
        <dbReference type="ChEBI" id="CHEBI:16526"/>
        <dbReference type="ChEBI" id="CHEBI:57287"/>
        <dbReference type="ChEBI" id="CHEBI:57345"/>
        <dbReference type="ChEBI" id="CHEBI:78449"/>
        <dbReference type="ChEBI" id="CHEBI:78822"/>
        <dbReference type="EC" id="2.3.1.300"/>
    </reaction>
    <physiologicalReaction direction="left-to-right" evidence="18">
        <dbReference type="Rhea" id="RHEA:42273"/>
    </physiologicalReaction>
</comment>
<comment type="subunit">
    <text evidence="20">Homodimer.</text>
</comment>
<dbReference type="UniPathway" id="UPA00094"/>
<keyword evidence="7 20" id="KW-0443">Lipid metabolism</keyword>
<dbReference type="HAMAP" id="MF_01815">
    <property type="entry name" value="FabH"/>
    <property type="match status" value="1"/>
</dbReference>
<keyword evidence="4 20" id="KW-0444">Lipid biosynthesis</keyword>
<comment type="catalytic activity">
    <reaction evidence="12">
        <text>malonyl-[ACP] + acetyl-CoA + H(+) = 3-oxobutanoyl-[ACP] + CO2 + CoA</text>
        <dbReference type="Rhea" id="RHEA:12080"/>
        <dbReference type="Rhea" id="RHEA-COMP:9623"/>
        <dbReference type="Rhea" id="RHEA-COMP:9625"/>
        <dbReference type="ChEBI" id="CHEBI:15378"/>
        <dbReference type="ChEBI" id="CHEBI:16526"/>
        <dbReference type="ChEBI" id="CHEBI:57287"/>
        <dbReference type="ChEBI" id="CHEBI:57288"/>
        <dbReference type="ChEBI" id="CHEBI:78449"/>
        <dbReference type="ChEBI" id="CHEBI:78450"/>
        <dbReference type="EC" id="2.3.1.180"/>
    </reaction>
    <physiologicalReaction direction="left-to-right" evidence="12">
        <dbReference type="Rhea" id="RHEA:12081"/>
    </physiologicalReaction>
</comment>
<evidence type="ECO:0000313" key="23">
    <source>
        <dbReference type="EMBL" id="ABS22117.1"/>
    </source>
</evidence>
<evidence type="ECO:0000256" key="16">
    <source>
        <dbReference type="ARBA" id="ARBA00052467"/>
    </source>
</evidence>
<comment type="function">
    <text evidence="19">Catalyzes the condensation reaction of fatty acid synthesis by the addition to an acyl acceptor of two carbons from malonyl-ACP. Catalyzes the first condensation reaction which initiates fatty acid synthesis and may therefore play a role in governing the total rate of fatty acid production. Possesses both acetoacetyl-ACP synthase and acetyl transacylase activities. Has some substrate specificity for branched chain acyl-CoA, determining the biosynthesis of branched-chain of fatty acids instead of straight-chain.</text>
</comment>
<dbReference type="GO" id="GO:0004315">
    <property type="term" value="F:3-oxoacyl-[acyl-carrier-protein] synthase activity"/>
    <property type="evidence" value="ECO:0007669"/>
    <property type="project" value="InterPro"/>
</dbReference>
<feature type="active site" evidence="20">
    <location>
        <position position="120"/>
    </location>
</feature>
<keyword evidence="6 20" id="KW-0276">Fatty acid metabolism</keyword>
<evidence type="ECO:0000256" key="15">
    <source>
        <dbReference type="ARBA" id="ARBA00052407"/>
    </source>
</evidence>
<comment type="pathway">
    <text evidence="1 20">Lipid metabolism; fatty acid biosynthesis.</text>
</comment>
<evidence type="ECO:0000256" key="3">
    <source>
        <dbReference type="ARBA" id="ARBA00022490"/>
    </source>
</evidence>
<evidence type="ECO:0000256" key="9">
    <source>
        <dbReference type="ARBA" id="ARBA00023315"/>
    </source>
</evidence>
<dbReference type="GO" id="GO:0044550">
    <property type="term" value="P:secondary metabolite biosynthetic process"/>
    <property type="evidence" value="ECO:0007669"/>
    <property type="project" value="TreeGrafter"/>
</dbReference>
<organism evidence="23 24">
    <name type="scientific">Bacillus cytotoxicus (strain DSM 22905 / CIP 110041 / 391-98 / NVH 391-98)</name>
    <dbReference type="NCBI Taxonomy" id="315749"/>
    <lineage>
        <taxon>Bacteria</taxon>
        <taxon>Bacillati</taxon>
        <taxon>Bacillota</taxon>
        <taxon>Bacilli</taxon>
        <taxon>Bacillales</taxon>
        <taxon>Bacillaceae</taxon>
        <taxon>Bacillus</taxon>
        <taxon>Bacillus cereus group</taxon>
    </lineage>
</organism>
<comment type="catalytic activity">
    <reaction evidence="13">
        <text>hexanoyl-CoA + malonyl-[ACP] + H(+) = 3-oxooctanoyl-[ACP] + CO2 + CoA</text>
        <dbReference type="Rhea" id="RHEA:42256"/>
        <dbReference type="Rhea" id="RHEA-COMP:9623"/>
        <dbReference type="Rhea" id="RHEA-COMP:9633"/>
        <dbReference type="ChEBI" id="CHEBI:15378"/>
        <dbReference type="ChEBI" id="CHEBI:16526"/>
        <dbReference type="ChEBI" id="CHEBI:57287"/>
        <dbReference type="ChEBI" id="CHEBI:62620"/>
        <dbReference type="ChEBI" id="CHEBI:78449"/>
        <dbReference type="ChEBI" id="CHEBI:78460"/>
    </reaction>
    <physiologicalReaction direction="left-to-right" evidence="13">
        <dbReference type="Rhea" id="RHEA:42257"/>
    </physiologicalReaction>
</comment>
<dbReference type="eggNOG" id="COG0332">
    <property type="taxonomic scope" value="Bacteria"/>
</dbReference>
<comment type="function">
    <text evidence="20">Catalyzes the condensation reaction of fatty acid synthesis by the addition to an acyl acceptor of two carbons from malonyl-ACP. Catalyzes the first condensation reaction which initiates fatty acid synthesis and may therefore play a role in governing the total rate of fatty acid production. Possesses both acetoacetyl-ACP synthase and acetyl transacylase activities. Its substrate specificity determines the biosynthesis of branched-chain and/or straight-chain of fatty acids.</text>
</comment>
<dbReference type="FunFam" id="3.40.47.10:FF:000004">
    <property type="entry name" value="3-oxoacyl-[acyl-carrier-protein] synthase 3"/>
    <property type="match status" value="1"/>
</dbReference>
<evidence type="ECO:0000256" key="18">
    <source>
        <dbReference type="ARBA" id="ARBA00052985"/>
    </source>
</evidence>
<evidence type="ECO:0000256" key="20">
    <source>
        <dbReference type="HAMAP-Rule" id="MF_01815"/>
    </source>
</evidence>
<dbReference type="SUPFAM" id="SSF53901">
    <property type="entry name" value="Thiolase-like"/>
    <property type="match status" value="1"/>
</dbReference>
<evidence type="ECO:0000256" key="11">
    <source>
        <dbReference type="ARBA" id="ARBA00050980"/>
    </source>
</evidence>
<dbReference type="NCBIfam" id="NF006829">
    <property type="entry name" value="PRK09352.1"/>
    <property type="match status" value="1"/>
</dbReference>
<dbReference type="AlphaFoldDB" id="A7GPQ9"/>
<name>A7GPQ9_BACCN</name>
<evidence type="ECO:0000256" key="2">
    <source>
        <dbReference type="ARBA" id="ARBA00008642"/>
    </source>
</evidence>
<dbReference type="InterPro" id="IPR013751">
    <property type="entry name" value="ACP_syn_III_N"/>
</dbReference>
<comment type="catalytic activity">
    <reaction evidence="17">
        <text>butanoyl-CoA + malonyl-[ACP] + H(+) = 3-oxohexanoyl-[ACP] + CO2 + CoA</text>
        <dbReference type="Rhea" id="RHEA:42248"/>
        <dbReference type="Rhea" id="RHEA-COMP:9623"/>
        <dbReference type="Rhea" id="RHEA-COMP:9629"/>
        <dbReference type="ChEBI" id="CHEBI:15378"/>
        <dbReference type="ChEBI" id="CHEBI:16526"/>
        <dbReference type="ChEBI" id="CHEBI:57287"/>
        <dbReference type="ChEBI" id="CHEBI:57371"/>
        <dbReference type="ChEBI" id="CHEBI:78449"/>
        <dbReference type="ChEBI" id="CHEBI:78456"/>
    </reaction>
    <physiologicalReaction direction="left-to-right" evidence="17">
        <dbReference type="Rhea" id="RHEA:42249"/>
    </physiologicalReaction>
</comment>
<evidence type="ECO:0000256" key="12">
    <source>
        <dbReference type="ARBA" id="ARBA00051096"/>
    </source>
</evidence>
<keyword evidence="8 20" id="KW-0275">Fatty acid biosynthesis</keyword>
<comment type="catalytic activity">
    <reaction evidence="14">
        <text>heptanoyl-CoA + malonyl-[ACP] + H(+) = 3-oxononanoyl-[ACP] + CO2 + CoA</text>
        <dbReference type="Rhea" id="RHEA:42260"/>
        <dbReference type="Rhea" id="RHEA-COMP:9623"/>
        <dbReference type="Rhea" id="RHEA-COMP:9944"/>
        <dbReference type="ChEBI" id="CHEBI:15378"/>
        <dbReference type="ChEBI" id="CHEBI:16526"/>
        <dbReference type="ChEBI" id="CHEBI:57287"/>
        <dbReference type="ChEBI" id="CHEBI:78449"/>
        <dbReference type="ChEBI" id="CHEBI:78811"/>
        <dbReference type="ChEBI" id="CHEBI:78826"/>
    </reaction>
    <physiologicalReaction direction="left-to-right" evidence="14">
        <dbReference type="Rhea" id="RHEA:42261"/>
    </physiologicalReaction>
</comment>
<comment type="similarity">
    <text evidence="2 20">Belongs to the thiolase-like superfamily. FabH family.</text>
</comment>
<feature type="domain" description="Beta-ketoacyl-[acyl-carrier-protein] synthase III C-terminal" evidence="21">
    <location>
        <begin position="243"/>
        <end position="330"/>
    </location>
</feature>
<dbReference type="NCBIfam" id="TIGR00747">
    <property type="entry name" value="fabH"/>
    <property type="match status" value="1"/>
</dbReference>
<comment type="domain">
    <text evidence="20">The last Arg residue of the ACP-binding site is essential for the weak association between ACP/AcpP and FabH.</text>
</comment>
<dbReference type="GO" id="GO:0006633">
    <property type="term" value="P:fatty acid biosynthetic process"/>
    <property type="evidence" value="ECO:0007669"/>
    <property type="project" value="UniProtKB-UniRule"/>
</dbReference>
<evidence type="ECO:0000256" key="17">
    <source>
        <dbReference type="ARBA" id="ARBA00052801"/>
    </source>
</evidence>
<evidence type="ECO:0000256" key="4">
    <source>
        <dbReference type="ARBA" id="ARBA00022516"/>
    </source>
</evidence>
<dbReference type="PANTHER" id="PTHR34069">
    <property type="entry name" value="3-OXOACYL-[ACYL-CARRIER-PROTEIN] SYNTHASE 3"/>
    <property type="match status" value="1"/>
</dbReference>
<keyword evidence="9 20" id="KW-0012">Acyltransferase</keyword>
<dbReference type="InterPro" id="IPR004655">
    <property type="entry name" value="FabH"/>
</dbReference>
<dbReference type="KEGG" id="bcy:Bcer98_1823"/>